<comment type="similarity">
    <text evidence="2">Belongs to the NifD/NifK/NifE/NifN family.</text>
</comment>
<evidence type="ECO:0000313" key="4">
    <source>
        <dbReference type="EMBL" id="UXH31842.1"/>
    </source>
</evidence>
<dbReference type="RefSeq" id="WP_261599647.1">
    <property type="nucleotide sequence ID" value="NZ_CP104550.1"/>
</dbReference>
<dbReference type="InterPro" id="IPR000318">
    <property type="entry name" value="Nase_comp1_CS"/>
</dbReference>
<organism evidence="4">
    <name type="scientific">Methanothermobacter wolfeii</name>
    <name type="common">Methanobacterium wolfei</name>
    <dbReference type="NCBI Taxonomy" id="145261"/>
    <lineage>
        <taxon>Archaea</taxon>
        <taxon>Methanobacteriati</taxon>
        <taxon>Methanobacteriota</taxon>
        <taxon>Methanomada group</taxon>
        <taxon>Methanobacteria</taxon>
        <taxon>Methanobacteriales</taxon>
        <taxon>Methanobacteriaceae</taxon>
        <taxon>Methanothermobacter</taxon>
    </lineage>
</organism>
<dbReference type="EMBL" id="CP104550">
    <property type="protein sequence ID" value="UXH31842.1"/>
    <property type="molecule type" value="Genomic_DNA"/>
</dbReference>
<dbReference type="InterPro" id="IPR050152">
    <property type="entry name" value="ChlB/BchB/BchZ"/>
</dbReference>
<evidence type="ECO:0000259" key="3">
    <source>
        <dbReference type="Pfam" id="PF00148"/>
    </source>
</evidence>
<evidence type="ECO:0000256" key="1">
    <source>
        <dbReference type="ARBA" id="ARBA00023231"/>
    </source>
</evidence>
<dbReference type="GeneID" id="75105710"/>
<reference evidence="4" key="1">
    <citation type="submission" date="2022-09" db="EMBL/GenBank/DDBJ databases">
        <title>Characterization of three MwoI isoschizomers from sequenced genome and metagenomes.</title>
        <authorList>
            <person name="Fomenkov A."/>
            <person name="Xu S.Y."/>
            <person name="Roberts R.J."/>
        </authorList>
    </citation>
    <scope>NUCLEOTIDE SEQUENCE</scope>
    <source>
        <strain evidence="4">DSM 2970</strain>
    </source>
</reference>
<dbReference type="Proteomes" id="UP001065373">
    <property type="component" value="Chromosome"/>
</dbReference>
<dbReference type="PANTHER" id="PTHR33712">
    <property type="entry name" value="LIGHT-INDEPENDENT PROTOCHLOROPHYLLIDE REDUCTASE SUBUNIT B"/>
    <property type="match status" value="1"/>
</dbReference>
<gene>
    <name evidence="4" type="ORF">N5910_00620</name>
</gene>
<evidence type="ECO:0000256" key="2">
    <source>
        <dbReference type="RuleBase" id="RU004021"/>
    </source>
</evidence>
<name>A0A9E7RUW9_METWO</name>
<protein>
    <submittedName>
        <fullName evidence="4">Nitrogenase</fullName>
    </submittedName>
</protein>
<feature type="domain" description="Nitrogenase/oxidoreductase component 1" evidence="3">
    <location>
        <begin position="338"/>
        <end position="438"/>
    </location>
</feature>
<dbReference type="Pfam" id="PF00148">
    <property type="entry name" value="Oxidored_nitro"/>
    <property type="match status" value="2"/>
</dbReference>
<dbReference type="InterPro" id="IPR000510">
    <property type="entry name" value="Nase/OxRdtase_comp1"/>
</dbReference>
<accession>A0A9E7RUW9</accession>
<dbReference type="Gene3D" id="3.40.50.1980">
    <property type="entry name" value="Nitrogenase molybdenum iron protein domain"/>
    <property type="match status" value="3"/>
</dbReference>
<feature type="domain" description="Nitrogenase/oxidoreductase component 1" evidence="3">
    <location>
        <begin position="17"/>
        <end position="325"/>
    </location>
</feature>
<dbReference type="PROSITE" id="PS00699">
    <property type="entry name" value="NITROGENASE_1_1"/>
    <property type="match status" value="1"/>
</dbReference>
<dbReference type="GO" id="GO:0016163">
    <property type="term" value="F:nitrogenase activity"/>
    <property type="evidence" value="ECO:0007669"/>
    <property type="project" value="InterPro"/>
</dbReference>
<proteinExistence type="inferred from homology"/>
<dbReference type="Gene3D" id="1.20.89.10">
    <property type="entry name" value="Nitrogenase Molybdenum-iron Protein, subunit B, domain 4"/>
    <property type="match status" value="1"/>
</dbReference>
<keyword evidence="1 2" id="KW-0535">Nitrogen fixation</keyword>
<sequence>MDLKHEKHAVINPGNMCPPFGAVMAFLGIKGSMPLVHGSQGCSTYMRFQLTRHFREPVNIASSSLNESTVVYGGEENLLKALNTVEDQYGPDVIGVLSGCLTETIGDDLELIVKKYRERVSSEIVTVQTPGFKGTHIEGYDTAVYSILRDLTEVGEPGGSINVIPGILSPADTFEIRRIFEEMGAMPLMITDNSESLDEPFTGETFFITENGTDINEIRNAAGSMATISFSENDAGKFLERRYGVNDTVTGLPVGLERTDRLLDRISEISGLEAPPTLMRERGRLIDAMIDSHQYTYGRRVAIFADPAYALSMASAVLEMGMVPSADWNEKLPSLDLRMVLEMGMVPSAVFTGASSPDLHRIMALLQERYGFKATVKDKADIFDLELHLRKRPADLLIGNSYCSRVAHKFGIPLFRMGFPVYDRVGAQRIVLAGYRGA</sequence>
<dbReference type="SUPFAM" id="SSF53807">
    <property type="entry name" value="Helical backbone' metal receptor"/>
    <property type="match status" value="1"/>
</dbReference>
<dbReference type="PANTHER" id="PTHR33712:SF7">
    <property type="entry name" value="LIGHT-INDEPENDENT PROTOCHLOROPHYLLIDE REDUCTASE SUBUNIT B"/>
    <property type="match status" value="1"/>
</dbReference>
<dbReference type="AlphaFoldDB" id="A0A9E7RUW9"/>